<accession>A0A399J4R6</accession>
<dbReference type="InterPro" id="IPR036388">
    <property type="entry name" value="WH-like_DNA-bd_sf"/>
</dbReference>
<dbReference type="PANTHER" id="PTHR46577:SF1">
    <property type="entry name" value="HTH-TYPE TRANSCRIPTIONAL REGULATORY PROTEIN GABR"/>
    <property type="match status" value="1"/>
</dbReference>
<dbReference type="PROSITE" id="PS50949">
    <property type="entry name" value="HTH_GNTR"/>
    <property type="match status" value="1"/>
</dbReference>
<dbReference type="CDD" id="cd07377">
    <property type="entry name" value="WHTH_GntR"/>
    <property type="match status" value="1"/>
</dbReference>
<evidence type="ECO:0000256" key="3">
    <source>
        <dbReference type="ARBA" id="ARBA00023015"/>
    </source>
</evidence>
<evidence type="ECO:0000313" key="7">
    <source>
        <dbReference type="EMBL" id="RII40418.1"/>
    </source>
</evidence>
<feature type="domain" description="HTH gntR-type" evidence="6">
    <location>
        <begin position="11"/>
        <end position="79"/>
    </location>
</feature>
<protein>
    <submittedName>
        <fullName evidence="7">PLP-dependent aminotransferase family protein</fullName>
    </submittedName>
</protein>
<comment type="similarity">
    <text evidence="1">In the C-terminal section; belongs to the class-I pyridoxal-phosphate-dependent aminotransferase family.</text>
</comment>
<organism evidence="7 8">
    <name type="scientific">Pseudooceanicola sediminis</name>
    <dbReference type="NCBI Taxonomy" id="2211117"/>
    <lineage>
        <taxon>Bacteria</taxon>
        <taxon>Pseudomonadati</taxon>
        <taxon>Pseudomonadota</taxon>
        <taxon>Alphaproteobacteria</taxon>
        <taxon>Rhodobacterales</taxon>
        <taxon>Paracoccaceae</taxon>
        <taxon>Pseudooceanicola</taxon>
    </lineage>
</organism>
<dbReference type="RefSeq" id="WP_119397658.1">
    <property type="nucleotide sequence ID" value="NZ_QWJJ01000002.1"/>
</dbReference>
<keyword evidence="2" id="KW-0663">Pyridoxal phosphate</keyword>
<proteinExistence type="inferred from homology"/>
<sequence length="484" mass="53199">MLNAIIRESDEPIQSQLRRRIVESIHAGQMTLGQKMPPSRQLAGQLGIARNTVAAVYDELVARGYLESVPRRGFFVARDLQPEVANLPEAATTPPGWQASPDWEARLKQRPSRLRHIIKPSNWQDFPYPFVYGQVDPGLFPINTWRTCSRDALGRSAIDWWTADRAVEDDPMLVEQIRSQILPQRGIYAKTDDILVTLGTQEGLYILARLLARPGTRVGVEMPGYPDARNILDAEGADIVDLPIDAEGARLDGAGKLDVAVLTPAHHCPTMVTMSTDRRMAILKQAQRDGTIVIEDDYEGETAAAGDATSLKSLDSSGHVAYLGTLSKVLAPGVRLGFMVAAPELVKEARWLRRLMHRSAPLNNQRTAAIFLAEGHYLTLQRNLREALTRRLAKVSEGCARHLPGFRFSDAHGGSSVWLECPPGLDARQLFRVAAAKGVLTESGDPFVPADQAGRFLRLGVSYIDERKIDAGLILLGQAASEIS</sequence>
<evidence type="ECO:0000256" key="1">
    <source>
        <dbReference type="ARBA" id="ARBA00005384"/>
    </source>
</evidence>
<dbReference type="Gene3D" id="1.10.10.10">
    <property type="entry name" value="Winged helix-like DNA-binding domain superfamily/Winged helix DNA-binding domain"/>
    <property type="match status" value="1"/>
</dbReference>
<dbReference type="GO" id="GO:0008483">
    <property type="term" value="F:transaminase activity"/>
    <property type="evidence" value="ECO:0007669"/>
    <property type="project" value="UniProtKB-KW"/>
</dbReference>
<dbReference type="CDD" id="cd00609">
    <property type="entry name" value="AAT_like"/>
    <property type="match status" value="1"/>
</dbReference>
<evidence type="ECO:0000256" key="5">
    <source>
        <dbReference type="ARBA" id="ARBA00023163"/>
    </source>
</evidence>
<evidence type="ECO:0000313" key="8">
    <source>
        <dbReference type="Proteomes" id="UP000265848"/>
    </source>
</evidence>
<dbReference type="GO" id="GO:0003677">
    <property type="term" value="F:DNA binding"/>
    <property type="evidence" value="ECO:0007669"/>
    <property type="project" value="UniProtKB-KW"/>
</dbReference>
<dbReference type="Proteomes" id="UP000265848">
    <property type="component" value="Unassembled WGS sequence"/>
</dbReference>
<keyword evidence="7" id="KW-0808">Transferase</keyword>
<reference evidence="7 8" key="1">
    <citation type="submission" date="2018-08" db="EMBL/GenBank/DDBJ databases">
        <title>Pseudooceanicola sediminis CY03 in the family Rhodobacteracea.</title>
        <authorList>
            <person name="Zhang Y.-J."/>
        </authorList>
    </citation>
    <scope>NUCLEOTIDE SEQUENCE [LARGE SCALE GENOMIC DNA]</scope>
    <source>
        <strain evidence="7 8">CY03</strain>
    </source>
</reference>
<dbReference type="InterPro" id="IPR004839">
    <property type="entry name" value="Aminotransferase_I/II_large"/>
</dbReference>
<dbReference type="SUPFAM" id="SSF46785">
    <property type="entry name" value="Winged helix' DNA-binding domain"/>
    <property type="match status" value="1"/>
</dbReference>
<name>A0A399J4R6_9RHOB</name>
<dbReference type="GO" id="GO:0003700">
    <property type="term" value="F:DNA-binding transcription factor activity"/>
    <property type="evidence" value="ECO:0007669"/>
    <property type="project" value="InterPro"/>
</dbReference>
<dbReference type="SUPFAM" id="SSF53383">
    <property type="entry name" value="PLP-dependent transferases"/>
    <property type="match status" value="1"/>
</dbReference>
<keyword evidence="4" id="KW-0238">DNA-binding</keyword>
<evidence type="ECO:0000256" key="2">
    <source>
        <dbReference type="ARBA" id="ARBA00022898"/>
    </source>
</evidence>
<dbReference type="InterPro" id="IPR051446">
    <property type="entry name" value="HTH_trans_reg/aminotransferase"/>
</dbReference>
<dbReference type="SMART" id="SM00345">
    <property type="entry name" value="HTH_GNTR"/>
    <property type="match status" value="1"/>
</dbReference>
<dbReference type="InterPro" id="IPR000524">
    <property type="entry name" value="Tscrpt_reg_HTH_GntR"/>
</dbReference>
<comment type="caution">
    <text evidence="7">The sequence shown here is derived from an EMBL/GenBank/DDBJ whole genome shotgun (WGS) entry which is preliminary data.</text>
</comment>
<dbReference type="EMBL" id="QWJJ01000002">
    <property type="protein sequence ID" value="RII40418.1"/>
    <property type="molecule type" value="Genomic_DNA"/>
</dbReference>
<evidence type="ECO:0000256" key="4">
    <source>
        <dbReference type="ARBA" id="ARBA00023125"/>
    </source>
</evidence>
<dbReference type="GO" id="GO:0030170">
    <property type="term" value="F:pyridoxal phosphate binding"/>
    <property type="evidence" value="ECO:0007669"/>
    <property type="project" value="InterPro"/>
</dbReference>
<dbReference type="Pfam" id="PF00392">
    <property type="entry name" value="GntR"/>
    <property type="match status" value="1"/>
</dbReference>
<dbReference type="Pfam" id="PF00155">
    <property type="entry name" value="Aminotran_1_2"/>
    <property type="match status" value="1"/>
</dbReference>
<dbReference type="InterPro" id="IPR015424">
    <property type="entry name" value="PyrdxlP-dep_Trfase"/>
</dbReference>
<dbReference type="OrthoDB" id="9808770at2"/>
<dbReference type="PANTHER" id="PTHR46577">
    <property type="entry name" value="HTH-TYPE TRANSCRIPTIONAL REGULATORY PROTEIN GABR"/>
    <property type="match status" value="1"/>
</dbReference>
<dbReference type="InterPro" id="IPR036390">
    <property type="entry name" value="WH_DNA-bd_sf"/>
</dbReference>
<evidence type="ECO:0000259" key="6">
    <source>
        <dbReference type="PROSITE" id="PS50949"/>
    </source>
</evidence>
<dbReference type="Gene3D" id="3.40.640.10">
    <property type="entry name" value="Type I PLP-dependent aspartate aminotransferase-like (Major domain)"/>
    <property type="match status" value="1"/>
</dbReference>
<dbReference type="InterPro" id="IPR015421">
    <property type="entry name" value="PyrdxlP-dep_Trfase_major"/>
</dbReference>
<keyword evidence="3" id="KW-0805">Transcription regulation</keyword>
<keyword evidence="7" id="KW-0032">Aminotransferase</keyword>
<keyword evidence="8" id="KW-1185">Reference proteome</keyword>
<keyword evidence="5" id="KW-0804">Transcription</keyword>
<gene>
    <name evidence="7" type="ORF">DL237_03660</name>
</gene>
<dbReference type="AlphaFoldDB" id="A0A399J4R6"/>